<dbReference type="GO" id="GO:0005829">
    <property type="term" value="C:cytosol"/>
    <property type="evidence" value="ECO:0007669"/>
    <property type="project" value="TreeGrafter"/>
</dbReference>
<dbReference type="SMART" id="SM00448">
    <property type="entry name" value="REC"/>
    <property type="match status" value="1"/>
</dbReference>
<dbReference type="Gene3D" id="6.10.250.690">
    <property type="match status" value="1"/>
</dbReference>
<evidence type="ECO:0000313" key="12">
    <source>
        <dbReference type="Proteomes" id="UP000682134"/>
    </source>
</evidence>
<comment type="subcellular location">
    <subcellularLocation>
        <location evidence="1">Cytoplasm</location>
    </subcellularLocation>
</comment>
<dbReference type="InterPro" id="IPR011006">
    <property type="entry name" value="CheY-like_superfamily"/>
</dbReference>
<keyword evidence="12" id="KW-1185">Reference proteome</keyword>
<feature type="domain" description="Response regulatory" evidence="9">
    <location>
        <begin position="4"/>
        <end position="119"/>
    </location>
</feature>
<evidence type="ECO:0000256" key="2">
    <source>
        <dbReference type="ARBA" id="ARBA00022553"/>
    </source>
</evidence>
<proteinExistence type="predicted"/>
<dbReference type="InterPro" id="IPR001789">
    <property type="entry name" value="Sig_transdc_resp-reg_receiver"/>
</dbReference>
<feature type="DNA-binding region" description="OmpR/PhoB-type" evidence="8">
    <location>
        <begin position="131"/>
        <end position="227"/>
    </location>
</feature>
<keyword evidence="6" id="KW-0804">Transcription</keyword>
<dbReference type="GO" id="GO:0000156">
    <property type="term" value="F:phosphorelay response regulator activity"/>
    <property type="evidence" value="ECO:0007669"/>
    <property type="project" value="TreeGrafter"/>
</dbReference>
<accession>A0A940NRA4</accession>
<gene>
    <name evidence="11" type="ORF">J5Y03_16910</name>
</gene>
<dbReference type="CDD" id="cd17574">
    <property type="entry name" value="REC_OmpR"/>
    <property type="match status" value="1"/>
</dbReference>
<dbReference type="PROSITE" id="PS50110">
    <property type="entry name" value="RESPONSE_REGULATORY"/>
    <property type="match status" value="1"/>
</dbReference>
<keyword evidence="4" id="KW-0805">Transcription regulation</keyword>
<dbReference type="Pfam" id="PF00486">
    <property type="entry name" value="Trans_reg_C"/>
    <property type="match status" value="1"/>
</dbReference>
<evidence type="ECO:0000256" key="7">
    <source>
        <dbReference type="PROSITE-ProRule" id="PRU00169"/>
    </source>
</evidence>
<evidence type="ECO:0000256" key="5">
    <source>
        <dbReference type="ARBA" id="ARBA00023125"/>
    </source>
</evidence>
<dbReference type="Proteomes" id="UP000682134">
    <property type="component" value="Unassembled WGS sequence"/>
</dbReference>
<organism evidence="11 12">
    <name type="scientific">Gottfriedia endophytica</name>
    <dbReference type="NCBI Taxonomy" id="2820819"/>
    <lineage>
        <taxon>Bacteria</taxon>
        <taxon>Bacillati</taxon>
        <taxon>Bacillota</taxon>
        <taxon>Bacilli</taxon>
        <taxon>Bacillales</taxon>
        <taxon>Bacillaceae</taxon>
        <taxon>Gottfriedia</taxon>
    </lineage>
</organism>
<evidence type="ECO:0000259" key="10">
    <source>
        <dbReference type="PROSITE" id="PS51755"/>
    </source>
</evidence>
<dbReference type="CDD" id="cd00383">
    <property type="entry name" value="trans_reg_C"/>
    <property type="match status" value="1"/>
</dbReference>
<dbReference type="Gene3D" id="1.10.10.10">
    <property type="entry name" value="Winged helix-like DNA-binding domain superfamily/Winged helix DNA-binding domain"/>
    <property type="match status" value="1"/>
</dbReference>
<evidence type="ECO:0000256" key="8">
    <source>
        <dbReference type="PROSITE-ProRule" id="PRU01091"/>
    </source>
</evidence>
<dbReference type="InterPro" id="IPR039420">
    <property type="entry name" value="WalR-like"/>
</dbReference>
<keyword evidence="3" id="KW-0902">Two-component regulatory system</keyword>
<evidence type="ECO:0000259" key="9">
    <source>
        <dbReference type="PROSITE" id="PS50110"/>
    </source>
</evidence>
<dbReference type="FunFam" id="1.10.10.10:FF:000018">
    <property type="entry name" value="DNA-binding response regulator ResD"/>
    <property type="match status" value="1"/>
</dbReference>
<dbReference type="InterPro" id="IPR001867">
    <property type="entry name" value="OmpR/PhoB-type_DNA-bd"/>
</dbReference>
<keyword evidence="5 8" id="KW-0238">DNA-binding</keyword>
<dbReference type="GO" id="GO:0006355">
    <property type="term" value="P:regulation of DNA-templated transcription"/>
    <property type="evidence" value="ECO:0007669"/>
    <property type="project" value="InterPro"/>
</dbReference>
<dbReference type="PROSITE" id="PS51755">
    <property type="entry name" value="OMPR_PHOB"/>
    <property type="match status" value="1"/>
</dbReference>
<evidence type="ECO:0000256" key="6">
    <source>
        <dbReference type="ARBA" id="ARBA00023163"/>
    </source>
</evidence>
<feature type="modified residue" description="4-aspartylphosphate" evidence="7">
    <location>
        <position position="55"/>
    </location>
</feature>
<dbReference type="PANTHER" id="PTHR48111:SF73">
    <property type="entry name" value="ALKALINE PHOSPHATASE SYNTHESIS TRANSCRIPTIONAL REGULATORY PROTEIN PHOP"/>
    <property type="match status" value="1"/>
</dbReference>
<comment type="caution">
    <text evidence="11">The sequence shown here is derived from an EMBL/GenBank/DDBJ whole genome shotgun (WGS) entry which is preliminary data.</text>
</comment>
<protein>
    <submittedName>
        <fullName evidence="11">Response regulator transcription factor</fullName>
    </submittedName>
</protein>
<dbReference type="SUPFAM" id="SSF52172">
    <property type="entry name" value="CheY-like"/>
    <property type="match status" value="1"/>
</dbReference>
<reference evidence="11" key="1">
    <citation type="submission" date="2021-04" db="EMBL/GenBank/DDBJ databases">
        <title>Genome seq and assembly of Bacillus sp.</title>
        <authorList>
            <person name="Chhetri G."/>
        </authorList>
    </citation>
    <scope>NUCLEOTIDE SEQUENCE</scope>
    <source>
        <strain evidence="11">RG28</strain>
    </source>
</reference>
<sequence length="228" mass="26607">MVVKILLCDDEQRLRRIMVDFLQRESIEVLEAEDGEEALRIYNLHKNEINLILLDVMMPKKDGWEVCKEIRKDSNVPIMMITAKGEEYDELYGFQVGADEYITKPVKPLILIARIKALLKRVSIDNGQSERNCFKAKNIEVDFDARKAFIDNQQVDLTQKEFELLSYFIKNPKIALAREQILSAVWGYEYEGEDRTLDTHINRLRKKLGSCASYVHTIHGMGYRFEEV</sequence>
<dbReference type="InterPro" id="IPR036388">
    <property type="entry name" value="WH-like_DNA-bd_sf"/>
</dbReference>
<evidence type="ECO:0000256" key="3">
    <source>
        <dbReference type="ARBA" id="ARBA00023012"/>
    </source>
</evidence>
<name>A0A940NRA4_9BACI</name>
<evidence type="ECO:0000256" key="4">
    <source>
        <dbReference type="ARBA" id="ARBA00023015"/>
    </source>
</evidence>
<keyword evidence="2 7" id="KW-0597">Phosphoprotein</keyword>
<dbReference type="GO" id="GO:0032993">
    <property type="term" value="C:protein-DNA complex"/>
    <property type="evidence" value="ECO:0007669"/>
    <property type="project" value="TreeGrafter"/>
</dbReference>
<dbReference type="Gene3D" id="3.40.50.2300">
    <property type="match status" value="1"/>
</dbReference>
<dbReference type="FunFam" id="3.40.50.2300:FF:000001">
    <property type="entry name" value="DNA-binding response regulator PhoB"/>
    <property type="match status" value="1"/>
</dbReference>
<dbReference type="PANTHER" id="PTHR48111">
    <property type="entry name" value="REGULATOR OF RPOS"/>
    <property type="match status" value="1"/>
</dbReference>
<evidence type="ECO:0000256" key="1">
    <source>
        <dbReference type="ARBA" id="ARBA00004496"/>
    </source>
</evidence>
<evidence type="ECO:0000313" key="11">
    <source>
        <dbReference type="EMBL" id="MBP0726839.1"/>
    </source>
</evidence>
<dbReference type="GO" id="GO:0000976">
    <property type="term" value="F:transcription cis-regulatory region binding"/>
    <property type="evidence" value="ECO:0007669"/>
    <property type="project" value="TreeGrafter"/>
</dbReference>
<dbReference type="SMART" id="SM00862">
    <property type="entry name" value="Trans_reg_C"/>
    <property type="match status" value="1"/>
</dbReference>
<feature type="domain" description="OmpR/PhoB-type" evidence="10">
    <location>
        <begin position="131"/>
        <end position="227"/>
    </location>
</feature>
<dbReference type="AlphaFoldDB" id="A0A940NRA4"/>
<dbReference type="Pfam" id="PF00072">
    <property type="entry name" value="Response_reg"/>
    <property type="match status" value="1"/>
</dbReference>
<dbReference type="EMBL" id="JAGIYQ010000015">
    <property type="protein sequence ID" value="MBP0726839.1"/>
    <property type="molecule type" value="Genomic_DNA"/>
</dbReference>